<sequence length="8" mass="1048">MERRRITS</sequence>
<dbReference type="ExpressionAtlas" id="A0A0G2JLI8">
    <property type="expression patterns" value="baseline and differential"/>
</dbReference>
<dbReference type="Ensembl" id="ENST00000593179.1">
    <property type="protein sequence ID" value="ENSP00000467106.1"/>
    <property type="gene ID" value="ENSG00000131095.15"/>
</dbReference>
<dbReference type="OrthoDB" id="2441647at2759"/>
<proteinExistence type="predicted"/>
<accession>A0A0G2JLI8</accession>
<feature type="non-terminal residue" evidence="1">
    <location>
        <position position="8"/>
    </location>
</feature>
<reference evidence="1 2" key="2">
    <citation type="journal article" date="2004" name="Nature">
        <title>Finishing the euchromatic sequence of the human genome.</title>
        <authorList>
            <consortium name="International Human Genome Sequencing Consortium"/>
        </authorList>
    </citation>
    <scope>NUCLEOTIDE SEQUENCE [LARGE SCALE GENOMIC DNA]</scope>
</reference>
<reference evidence="1 2" key="3">
    <citation type="journal article" date="2006" name="Nature">
        <title>DNA sequence of human chromosome 17 and analysis of rearrangement in the human lineage.</title>
        <authorList>
            <person name="Zody M.C."/>
            <person name="Garber M."/>
            <person name="Adams D.J."/>
            <person name="Sharpe T."/>
            <person name="Harrow J."/>
            <person name="Lupski J.R."/>
            <person name="Nicholson C."/>
            <person name="Searle S.M."/>
            <person name="Wilming L."/>
            <person name="Young S.K."/>
            <person name="Abouelleil A."/>
            <person name="Allen N.R."/>
            <person name="Bi W."/>
            <person name="Bloom T."/>
            <person name="Borowsky M.L."/>
            <person name="Bugalter B.E."/>
            <person name="Butler J."/>
            <person name="Chang J.L."/>
            <person name="Chen C.K."/>
            <person name="Cook A."/>
            <person name="Corum B."/>
            <person name="Cuomo C.A."/>
            <person name="de Jong P.J."/>
            <person name="DeCaprio D."/>
            <person name="Dewar K."/>
            <person name="FitzGerald M."/>
            <person name="Gilbert J."/>
            <person name="Gibson R."/>
            <person name="Gnerre S."/>
            <person name="Goldstein S."/>
            <person name="Grafham D.V."/>
            <person name="Grocock R."/>
            <person name="Hafez N."/>
            <person name="Hagopian D.S."/>
            <person name="Hart E."/>
            <person name="Norman C.H."/>
            <person name="Humphray S."/>
            <person name="Jaffe D.B."/>
            <person name="Jones M."/>
            <person name="Kamal M."/>
            <person name="Khodiyar V.K."/>
            <person name="LaButti K."/>
            <person name="Laird G."/>
            <person name="Lehoczky J."/>
            <person name="Liu X."/>
            <person name="Lokyitsang T."/>
            <person name="Loveland J."/>
            <person name="Lui A."/>
            <person name="Macdonald P."/>
            <person name="Major J.E."/>
            <person name="Matthews L."/>
            <person name="Mauceli E."/>
            <person name="McCarroll S.A."/>
            <person name="Mihalev A.H."/>
            <person name="Mudge J."/>
            <person name="Nguyen C."/>
            <person name="Nicol R."/>
            <person name="O'Leary S.B."/>
            <person name="Osoegawa K."/>
            <person name="Schwartz D.C."/>
            <person name="Shaw-Smith C."/>
            <person name="Stankiewicz P."/>
            <person name="Steward C."/>
            <person name="Swarbreck D."/>
            <person name="Venkataraman V."/>
            <person name="Whittaker C.A."/>
            <person name="Yang X."/>
            <person name="Zimmer A.R."/>
            <person name="Bradley A."/>
            <person name="Hubbard T."/>
            <person name="Birren B.W."/>
            <person name="Rogers J."/>
            <person name="Lander E.S."/>
            <person name="Nusbaum C."/>
        </authorList>
    </citation>
    <scope>NUCLEOTIDE SEQUENCE [LARGE SCALE GENOMIC DNA]</scope>
</reference>
<dbReference type="Ensembl" id="ENST00000593179.1">
    <property type="protein sequence ID" value="ENSP00000467106.1"/>
    <property type="gene ID" value="ENSG00000131095.14"/>
</dbReference>
<reference evidence="1" key="5">
    <citation type="submission" date="2025-09" db="UniProtKB">
        <authorList>
            <consortium name="Ensembl"/>
        </authorList>
    </citation>
    <scope>IDENTIFICATION</scope>
</reference>
<name>A0A0G2JLI8_HUMAN</name>
<dbReference type="GeneTree" id="ENSGT00940000159539"/>
<dbReference type="OpenTargets" id="ENSG00000131095"/>
<dbReference type="EMBL" id="AC015936">
    <property type="status" value="NOT_ANNOTATED_CDS"/>
    <property type="molecule type" value="Genomic_DNA"/>
</dbReference>
<evidence type="ECO:0000313" key="1">
    <source>
        <dbReference type="Ensembl" id="ENSP00000467106.1"/>
    </source>
</evidence>
<dbReference type="Antibodypedia" id="3505">
    <property type="antibodies" value="3279 antibodies from 64 providers"/>
</dbReference>
<dbReference type="Bgee" id="ENSG00000131095">
    <property type="expression patterns" value="Expressed in dorsal motor nucleus of vagus nerve and 142 other cell types or tissues"/>
</dbReference>
<gene>
    <name evidence="1" type="primary">GFAP</name>
</gene>
<dbReference type="ChiTaRS" id="GFAP">
    <property type="organism name" value="human"/>
</dbReference>
<organism evidence="1 2">
    <name type="scientific">Homo sapiens</name>
    <name type="common">Human</name>
    <dbReference type="NCBI Taxonomy" id="9606"/>
    <lineage>
        <taxon>Eukaryota</taxon>
        <taxon>Metazoa</taxon>
        <taxon>Chordata</taxon>
        <taxon>Craniata</taxon>
        <taxon>Vertebrata</taxon>
        <taxon>Euteleostomi</taxon>
        <taxon>Mammalia</taxon>
        <taxon>Eutheria</taxon>
        <taxon>Euarchontoglires</taxon>
        <taxon>Primates</taxon>
        <taxon>Haplorrhini</taxon>
        <taxon>Catarrhini</taxon>
        <taxon>Hominidae</taxon>
        <taxon>Homo</taxon>
    </lineage>
</organism>
<protein>
    <submittedName>
        <fullName evidence="1">Glial fibrillary acidic protein</fullName>
    </submittedName>
</protein>
<reference evidence="1" key="4">
    <citation type="submission" date="2025-08" db="UniProtKB">
        <authorList>
            <consortium name="Ensembl"/>
        </authorList>
    </citation>
    <scope>IDENTIFICATION</scope>
</reference>
<keyword evidence="2" id="KW-1185">Reference proteome</keyword>
<dbReference type="HGNC" id="HGNC:4235">
    <property type="gene designation" value="GFAP"/>
</dbReference>
<dbReference type="VEuPathDB" id="HostDB:ENSG00000131095"/>
<reference evidence="1 2" key="1">
    <citation type="journal article" date="2001" name="Nature">
        <title>Initial sequencing and analysis of the human genome.</title>
        <authorList>
            <consortium name="International Human Genome Sequencing Consortium"/>
            <person name="Lander E.S."/>
            <person name="Linton L.M."/>
            <person name="Birren B."/>
            <person name="Nusbaum C."/>
            <person name="Zody M.C."/>
            <person name="Baldwin J."/>
            <person name="Devon K."/>
            <person name="Dewar K."/>
            <person name="Doyle M."/>
            <person name="FitzHugh W."/>
            <person name="Funke R."/>
            <person name="Gage D."/>
            <person name="Harris K."/>
            <person name="Heaford A."/>
            <person name="Howland J."/>
            <person name="Kann L."/>
            <person name="Lehoczky J."/>
            <person name="LeVine R."/>
            <person name="McEwan P."/>
            <person name="McKernan K."/>
            <person name="Meldrim J."/>
            <person name="Mesirov J.P."/>
            <person name="Miranda C."/>
            <person name="Morris W."/>
            <person name="Naylor J."/>
            <person name="Raymond C."/>
            <person name="Rosetti M."/>
            <person name="Santos R."/>
            <person name="Sheridan A."/>
            <person name="Sougnez C."/>
            <person name="Stange-Thomann N."/>
            <person name="Stojanovic N."/>
            <person name="Subramanian A."/>
            <person name="Wyman D."/>
            <person name="Rogers J."/>
            <person name="Sulston J."/>
            <person name="Ainscough R."/>
            <person name="Beck S."/>
            <person name="Bentley D."/>
            <person name="Burton J."/>
            <person name="Clee C."/>
            <person name="Carter N."/>
            <person name="Coulson A."/>
            <person name="Deadman R."/>
            <person name="Deloukas P."/>
            <person name="Dunham A."/>
            <person name="Dunham I."/>
            <person name="Durbin R."/>
            <person name="French L."/>
            <person name="Grafham D."/>
            <person name="Gregory S."/>
            <person name="Hubbard T."/>
            <person name="Humphray S."/>
            <person name="Hunt A."/>
            <person name="Jones M."/>
            <person name="Lloyd C."/>
            <person name="McMurray A."/>
            <person name="Matthews L."/>
            <person name="Mercer S."/>
            <person name="Milne S."/>
            <person name="Mullikin J.C."/>
            <person name="Mungall A."/>
            <person name="Plumb R."/>
            <person name="Ross M."/>
            <person name="Shownkeen R."/>
            <person name="Sims S."/>
            <person name="Waterston R.H."/>
            <person name="Wilson R.K."/>
            <person name="Hillier L.W."/>
            <person name="McPherson J.D."/>
            <person name="Marra M.A."/>
            <person name="Mardis E.R."/>
            <person name="Fulton L.A."/>
            <person name="Chinwalla A.T."/>
            <person name="Pepin K.H."/>
            <person name="Gish W.R."/>
            <person name="Chissoe S.L."/>
            <person name="Wendl M.C."/>
            <person name="Delehaunty K.D."/>
            <person name="Miner T.L."/>
            <person name="Delehaunty A."/>
            <person name="Kramer J.B."/>
            <person name="Cook L.L."/>
            <person name="Fulton R.S."/>
            <person name="Johnson D.L."/>
            <person name="Minx P.J."/>
            <person name="Clifton S.W."/>
            <person name="Hawkins T."/>
            <person name="Branscomb E."/>
            <person name="Predki P."/>
            <person name="Richardson P."/>
            <person name="Wenning S."/>
            <person name="Slezak T."/>
            <person name="Doggett N."/>
            <person name="Cheng J.F."/>
            <person name="Olsen A."/>
            <person name="Lucas S."/>
            <person name="Elkin C."/>
            <person name="Uberbacher E."/>
            <person name="Frazier M."/>
            <person name="Gibbs R.A."/>
            <person name="Muzny D.M."/>
            <person name="Scherer S.E."/>
            <person name="Bouck J.B."/>
            <person name="Sodergren E.J."/>
            <person name="Worley K.C."/>
            <person name="Rives C.M."/>
            <person name="Gorrell J.H."/>
            <person name="Metzker M.L."/>
            <person name="Naylor S.L."/>
            <person name="Kucherlapati R.S."/>
            <person name="Nelson D.L."/>
            <person name="Weinstock G.M."/>
            <person name="Sakaki Y."/>
            <person name="Fujiyama A."/>
            <person name="Hattori M."/>
            <person name="Yada T."/>
            <person name="Toyoda A."/>
            <person name="Itoh T."/>
            <person name="Kawagoe C."/>
            <person name="Watanabe H."/>
            <person name="Totoki Y."/>
            <person name="Taylor T."/>
            <person name="Weissenbach J."/>
            <person name="Heilig R."/>
            <person name="Saurin W."/>
            <person name="Artiguenave F."/>
            <person name="Brottier P."/>
            <person name="Bruls T."/>
            <person name="Pelletier E."/>
            <person name="Robert C."/>
            <person name="Wincker P."/>
            <person name="Smith D.R."/>
            <person name="Doucette-Stamm L."/>
            <person name="Rubenfield M."/>
            <person name="Weinstock K."/>
            <person name="Lee H.M."/>
            <person name="Dubois J."/>
            <person name="Rosenthal A."/>
            <person name="Platzer M."/>
            <person name="Nyakatura G."/>
            <person name="Taudien S."/>
            <person name="Rump A."/>
            <person name="Yang H."/>
            <person name="Yu J."/>
            <person name="Wang J."/>
            <person name="Huang G."/>
            <person name="Gu J."/>
            <person name="Hood L."/>
            <person name="Rowen L."/>
            <person name="Madan A."/>
            <person name="Qin S."/>
            <person name="Davis R.W."/>
            <person name="Federspiel N.A."/>
            <person name="Abola A.P."/>
            <person name="Proctor M.J."/>
            <person name="Myers R.M."/>
            <person name="Schmutz J."/>
            <person name="Dickson M."/>
            <person name="Grimwood J."/>
            <person name="Cox D.R."/>
            <person name="Olson M.V."/>
            <person name="Kaul R."/>
            <person name="Raymond C."/>
            <person name="Shimizu N."/>
            <person name="Kawasaki K."/>
            <person name="Minoshima S."/>
            <person name="Evans G.A."/>
            <person name="Athanasiou M."/>
            <person name="Schultz R."/>
            <person name="Roe B.A."/>
            <person name="Chen F."/>
            <person name="Pan H."/>
            <person name="Ramser J."/>
            <person name="Lehrach H."/>
            <person name="Reinhardt R."/>
            <person name="McCombie W.R."/>
            <person name="de la Bastide M."/>
            <person name="Dedhia N."/>
            <person name="Blocker H."/>
            <person name="Hornischer K."/>
            <person name="Nordsiek G."/>
            <person name="Agarwala R."/>
            <person name="Aravind L."/>
            <person name="Bailey J.A."/>
            <person name="Bateman A."/>
            <person name="Batzoglou S."/>
            <person name="Birney E."/>
            <person name="Bork P."/>
            <person name="Brown D.G."/>
            <person name="Burge C.B."/>
            <person name="Cerutti L."/>
            <person name="Chen H.C."/>
            <person name="Church D."/>
            <person name="Clamp M."/>
            <person name="Copley R.R."/>
            <person name="Doerks T."/>
            <person name="Eddy S.R."/>
            <person name="Eichler E.E."/>
            <person name="Furey T.S."/>
            <person name="Galagan J."/>
            <person name="Gilbert J.G."/>
            <person name="Harmon C."/>
            <person name="Hayashizaki Y."/>
            <person name="Haussler D."/>
            <person name="Hermjakob H."/>
            <person name="Hokamp K."/>
            <person name="Jang W."/>
            <person name="Johnson L.S."/>
            <person name="Jones T.A."/>
            <person name="Kasif S."/>
            <person name="Kaspryzk A."/>
            <person name="Kennedy S."/>
            <person name="Kent W.J."/>
            <person name="Kitts P."/>
            <person name="Koonin E.V."/>
            <person name="Korf I."/>
            <person name="Kulp D."/>
            <person name="Lancet D."/>
            <person name="Lowe T.M."/>
            <person name="McLysaght A."/>
            <person name="Mikkelsen T."/>
            <person name="Moran J.V."/>
            <person name="Mulder N."/>
            <person name="Pollara V.J."/>
            <person name="Ponting C.P."/>
            <person name="Schuler G."/>
            <person name="Schultz J."/>
            <person name="Slater G."/>
            <person name="Smit A.F."/>
            <person name="Stupka E."/>
            <person name="Szustakowski J."/>
            <person name="Thierry-Mieg D."/>
            <person name="Thierry-Mieg J."/>
            <person name="Wagner L."/>
            <person name="Wallis J."/>
            <person name="Wheeler R."/>
            <person name="Williams A."/>
            <person name="Wolf Y.I."/>
            <person name="Wolfe K.H."/>
            <person name="Yang S.P."/>
            <person name="Yeh R.F."/>
            <person name="Collins F."/>
            <person name="Guyer M.S."/>
            <person name="Peterson J."/>
            <person name="Felsenfeld A."/>
            <person name="Wetterstrand K.A."/>
            <person name="Patrinos A."/>
            <person name="Morgan M.J."/>
            <person name="de Jong P."/>
            <person name="Catanese J.J."/>
            <person name="Osoegawa K."/>
            <person name="Shizuya H."/>
            <person name="Choi S."/>
            <person name="Chen Y.J."/>
        </authorList>
    </citation>
    <scope>NUCLEOTIDE SEQUENCE [LARGE SCALE GENOMIC DNA]</scope>
</reference>
<evidence type="ECO:0000313" key="2">
    <source>
        <dbReference type="Proteomes" id="UP000005640"/>
    </source>
</evidence>
<dbReference type="Proteomes" id="UP000005640">
    <property type="component" value="Chromosome 17"/>
</dbReference>